<evidence type="ECO:0000313" key="1">
    <source>
        <dbReference type="EMBL" id="NEG89630.1"/>
    </source>
</evidence>
<sequence>MRACRKNRMRATEATKRVLLMPGTGYTCDRPLLYYAALALIQDGWYADRLDVNADLSKTPARRIFAMLSDAVDRWADTVRADAGECDPPHLLVIGKSLSTFIQPHVSGLGIPMALLTPVFSPADFDPARSVIPVPGDDDYRPGTAPAPLICAGDADPLYDSSRAHRLGGLIHEYPDANHSIEVPGDWRASADYLSDVVGNVVAYARSVSR</sequence>
<keyword evidence="2" id="KW-1185">Reference proteome</keyword>
<comment type="caution">
    <text evidence="1">The sequence shown here is derived from an EMBL/GenBank/DDBJ whole genome shotgun (WGS) entry which is preliminary data.</text>
</comment>
<accession>A0A6N9Z5F1</accession>
<dbReference type="InterPro" id="IPR029058">
    <property type="entry name" value="AB_hydrolase_fold"/>
</dbReference>
<reference evidence="1 2" key="1">
    <citation type="submission" date="2019-10" db="EMBL/GenBank/DDBJ databases">
        <title>Bifidobacterium from non-human primates.</title>
        <authorList>
            <person name="Modesto M."/>
        </authorList>
    </citation>
    <scope>NUCLEOTIDE SEQUENCE [LARGE SCALE GENOMIC DNA]</scope>
    <source>
        <strain evidence="1 2">TRE17</strain>
    </source>
</reference>
<proteinExistence type="predicted"/>
<dbReference type="EMBL" id="WHZW01000011">
    <property type="protein sequence ID" value="NEG89630.1"/>
    <property type="molecule type" value="Genomic_DNA"/>
</dbReference>
<name>A0A6N9Z5F1_9BIFI</name>
<evidence type="ECO:0008006" key="3">
    <source>
        <dbReference type="Google" id="ProtNLM"/>
    </source>
</evidence>
<organism evidence="1 2">
    <name type="scientific">Bifidobacterium aerophilum</name>
    <dbReference type="NCBI Taxonomy" id="1798155"/>
    <lineage>
        <taxon>Bacteria</taxon>
        <taxon>Bacillati</taxon>
        <taxon>Actinomycetota</taxon>
        <taxon>Actinomycetes</taxon>
        <taxon>Bifidobacteriales</taxon>
        <taxon>Bifidobacteriaceae</taxon>
        <taxon>Bifidobacterium</taxon>
    </lineage>
</organism>
<protein>
    <recommendedName>
        <fullName evidence="3">Alpha/beta hydrolase</fullName>
    </recommendedName>
</protein>
<dbReference type="Proteomes" id="UP000469194">
    <property type="component" value="Unassembled WGS sequence"/>
</dbReference>
<gene>
    <name evidence="1" type="ORF">GFD25_06450</name>
</gene>
<dbReference type="AlphaFoldDB" id="A0A6N9Z5F1"/>
<dbReference type="SUPFAM" id="SSF53474">
    <property type="entry name" value="alpha/beta-Hydrolases"/>
    <property type="match status" value="1"/>
</dbReference>
<evidence type="ECO:0000313" key="2">
    <source>
        <dbReference type="Proteomes" id="UP000469194"/>
    </source>
</evidence>